<reference evidence="1 2" key="1">
    <citation type="journal article" date="2021" name="BMC Genomics">
        <title>Datura genome reveals duplications of psychoactive alkaloid biosynthetic genes and high mutation rate following tissue culture.</title>
        <authorList>
            <person name="Rajewski A."/>
            <person name="Carter-House D."/>
            <person name="Stajich J."/>
            <person name="Litt A."/>
        </authorList>
    </citation>
    <scope>NUCLEOTIDE SEQUENCE [LARGE SCALE GENOMIC DNA]</scope>
    <source>
        <strain evidence="1">AR-01</strain>
    </source>
</reference>
<comment type="caution">
    <text evidence="1">The sequence shown here is derived from an EMBL/GenBank/DDBJ whole genome shotgun (WGS) entry which is preliminary data.</text>
</comment>
<keyword evidence="2" id="KW-1185">Reference proteome</keyword>
<sequence length="103" mass="11099">MGSKDAKTEVRTTLALPCTRQSHTGIRPGAARPSFSATACARQQHFSAFSRATAPNSSAWAGTRRPNIGARRHAKQLPSSALAGAQQHWTWKNLGATRQGFQN</sequence>
<accession>A0ABS8WV23</accession>
<feature type="non-terminal residue" evidence="1">
    <location>
        <position position="103"/>
    </location>
</feature>
<organism evidence="1 2">
    <name type="scientific">Datura stramonium</name>
    <name type="common">Jimsonweed</name>
    <name type="synonym">Common thornapple</name>
    <dbReference type="NCBI Taxonomy" id="4076"/>
    <lineage>
        <taxon>Eukaryota</taxon>
        <taxon>Viridiplantae</taxon>
        <taxon>Streptophyta</taxon>
        <taxon>Embryophyta</taxon>
        <taxon>Tracheophyta</taxon>
        <taxon>Spermatophyta</taxon>
        <taxon>Magnoliopsida</taxon>
        <taxon>eudicotyledons</taxon>
        <taxon>Gunneridae</taxon>
        <taxon>Pentapetalae</taxon>
        <taxon>asterids</taxon>
        <taxon>lamiids</taxon>
        <taxon>Solanales</taxon>
        <taxon>Solanaceae</taxon>
        <taxon>Solanoideae</taxon>
        <taxon>Datureae</taxon>
        <taxon>Datura</taxon>
    </lineage>
</organism>
<evidence type="ECO:0000313" key="2">
    <source>
        <dbReference type="Proteomes" id="UP000823775"/>
    </source>
</evidence>
<proteinExistence type="predicted"/>
<evidence type="ECO:0000313" key="1">
    <source>
        <dbReference type="EMBL" id="MCE3216797.1"/>
    </source>
</evidence>
<name>A0ABS8WV23_DATST</name>
<dbReference type="EMBL" id="JACEIK010014184">
    <property type="protein sequence ID" value="MCE3216797.1"/>
    <property type="molecule type" value="Genomic_DNA"/>
</dbReference>
<gene>
    <name evidence="1" type="ORF">HAX54_008105</name>
</gene>
<dbReference type="Proteomes" id="UP000823775">
    <property type="component" value="Unassembled WGS sequence"/>
</dbReference>
<protein>
    <submittedName>
        <fullName evidence="1">Uncharacterized protein</fullName>
    </submittedName>
</protein>